<dbReference type="AlphaFoldDB" id="A0A8S3EU02"/>
<protein>
    <submittedName>
        <fullName evidence="2">Uncharacterized protein</fullName>
    </submittedName>
</protein>
<name>A0A8S3EU02_9BILA</name>
<feature type="region of interest" description="Disordered" evidence="1">
    <location>
        <begin position="1"/>
        <end position="20"/>
    </location>
</feature>
<accession>A0A8S3EU02</accession>
<sequence length="20" mass="2183">MQSTPFSTSTTTSWMTTSNS</sequence>
<dbReference type="EMBL" id="CAJOBI010240986">
    <property type="protein sequence ID" value="CAF5084878.1"/>
    <property type="molecule type" value="Genomic_DNA"/>
</dbReference>
<gene>
    <name evidence="2" type="ORF">SMN809_LOCUS60947</name>
</gene>
<evidence type="ECO:0000313" key="3">
    <source>
        <dbReference type="Proteomes" id="UP000676336"/>
    </source>
</evidence>
<comment type="caution">
    <text evidence="2">The sequence shown here is derived from an EMBL/GenBank/DDBJ whole genome shotgun (WGS) entry which is preliminary data.</text>
</comment>
<evidence type="ECO:0000256" key="1">
    <source>
        <dbReference type="SAM" id="MobiDB-lite"/>
    </source>
</evidence>
<evidence type="ECO:0000313" key="2">
    <source>
        <dbReference type="EMBL" id="CAF5084878.1"/>
    </source>
</evidence>
<reference evidence="2" key="1">
    <citation type="submission" date="2021-02" db="EMBL/GenBank/DDBJ databases">
        <authorList>
            <person name="Nowell W R."/>
        </authorList>
    </citation>
    <scope>NUCLEOTIDE SEQUENCE</scope>
</reference>
<proteinExistence type="predicted"/>
<feature type="non-terminal residue" evidence="2">
    <location>
        <position position="20"/>
    </location>
</feature>
<organism evidence="2 3">
    <name type="scientific">Rotaria magnacalcarata</name>
    <dbReference type="NCBI Taxonomy" id="392030"/>
    <lineage>
        <taxon>Eukaryota</taxon>
        <taxon>Metazoa</taxon>
        <taxon>Spiralia</taxon>
        <taxon>Gnathifera</taxon>
        <taxon>Rotifera</taxon>
        <taxon>Eurotatoria</taxon>
        <taxon>Bdelloidea</taxon>
        <taxon>Philodinida</taxon>
        <taxon>Philodinidae</taxon>
        <taxon>Rotaria</taxon>
    </lineage>
</organism>
<dbReference type="Proteomes" id="UP000676336">
    <property type="component" value="Unassembled WGS sequence"/>
</dbReference>